<dbReference type="KEGG" id="pseo:OM33_05100"/>
<dbReference type="Gene3D" id="2.60.40.10">
    <property type="entry name" value="Immunoglobulins"/>
    <property type="match status" value="1"/>
</dbReference>
<feature type="chain" id="PRO_5002027937" description="DUF4214 domain-containing protein" evidence="2">
    <location>
        <begin position="22"/>
        <end position="2210"/>
    </location>
</feature>
<dbReference type="eggNOG" id="COG4932">
    <property type="taxonomic scope" value="Bacteria"/>
</dbReference>
<evidence type="ECO:0000313" key="5">
    <source>
        <dbReference type="Proteomes" id="UP000030341"/>
    </source>
</evidence>
<feature type="region of interest" description="Disordered" evidence="1">
    <location>
        <begin position="1639"/>
        <end position="1682"/>
    </location>
</feature>
<dbReference type="eggNOG" id="COG2340">
    <property type="taxonomic scope" value="Bacteria"/>
</dbReference>
<dbReference type="Gene3D" id="1.10.3130.20">
    <property type="entry name" value="Phycobilisome linker domain"/>
    <property type="match status" value="2"/>
</dbReference>
<dbReference type="HOGENOM" id="CLU_231096_0_0_6"/>
<reference evidence="4 5" key="1">
    <citation type="submission" date="2014-11" db="EMBL/GenBank/DDBJ databases">
        <title>Complete Genome Sequence of Pseudoalteromonas sp. Strain OCN003 Isolated from Kaneohe Bay, Oahu, Hawaii.</title>
        <authorList>
            <person name="Beurmann S."/>
            <person name="Videau P."/>
            <person name="Ushijima B."/>
            <person name="Smith A.M."/>
            <person name="Aeby G.S."/>
            <person name="Callahan S.M."/>
            <person name="Belcaid M."/>
        </authorList>
    </citation>
    <scope>NUCLEOTIDE SEQUENCE [LARGE SCALE GENOMIC DNA]</scope>
    <source>
        <strain evidence="4 5">OCN003</strain>
    </source>
</reference>
<feature type="domain" description="DUF4214" evidence="3">
    <location>
        <begin position="2089"/>
        <end position="2157"/>
    </location>
</feature>
<dbReference type="Gene3D" id="4.10.1080.10">
    <property type="entry name" value="TSP type-3 repeat"/>
    <property type="match status" value="1"/>
</dbReference>
<dbReference type="InterPro" id="IPR013783">
    <property type="entry name" value="Ig-like_fold"/>
</dbReference>
<dbReference type="SUPFAM" id="SSF103647">
    <property type="entry name" value="TSP type-3 repeat"/>
    <property type="match status" value="1"/>
</dbReference>
<dbReference type="EMBL" id="CP009888">
    <property type="protein sequence ID" value="AIY64597.1"/>
    <property type="molecule type" value="Genomic_DNA"/>
</dbReference>
<dbReference type="Pfam" id="PF13946">
    <property type="entry name" value="DUF4214"/>
    <property type="match status" value="2"/>
</dbReference>
<name>A0A0A7EF35_9GAMM</name>
<evidence type="ECO:0000256" key="1">
    <source>
        <dbReference type="SAM" id="MobiDB-lite"/>
    </source>
</evidence>
<accession>A0A0A7EF35</accession>
<dbReference type="eggNOG" id="COG2931">
    <property type="taxonomic scope" value="Bacteria"/>
</dbReference>
<evidence type="ECO:0000259" key="3">
    <source>
        <dbReference type="Pfam" id="PF13946"/>
    </source>
</evidence>
<sequence>MLKKGIYSFLLCLTIAFQVSSQEQSIHEYFNVVQGSQESVSSYSLPNDDGNFVAFTTGKYDSELGKYKPSLFLRDRRAASFQELTLPNEATGSLFGLNLSPNNEKLFFIADDDFVLDDTNNKNDIFSYDITNQALNRVIGFDGEQLDLGIENVWVLKRGGFYFSSNATNILEENQSTTLALYFYNTATDNIELVLADFSQLTIHDLSDNGEYLLLSGNSAEPLIEDSYLYHYTVSSENIIRLEHFPGQSNVLKYRLSGDGSKVISFQSNSEFIYLKDIYEAGFDVIPSLSGIEEIRDVNFSGTAVIYQTDYTYGNAPYGYSKQLHYFDLVTREELSLNGNTTWSAVNNRMALFYSDSVVFQGPNRSYSTGYSLLERTNLTEMRKTTVLDVTQPLVSISKVGAIELEFDTHNSQHTAIFVKKESEQESRLITRVRPSESKYTFKPKSDDNYEITVKQCNRYFICNSGQVTVNKAILPTSNITSIDYIGSNEFQWHPIDGVTEYKIQSIDYDGNVLNSVSGVNSTNYYVRNNNNYVYMRVQPCAFNLCVEYSDWLEIDVTKQLNQLNVKYDYTRDAIDVSWLSVKDAAYYHIIHKGQLLATTTSTEFAWKNFAKYPNTSSDIKVLTVKAFNELGEEVETYSGSLVLSSYGETNANLHIVQSGKSAVISARYVNSGTEARIFKRFAPFSEKQLIHSFTNDGNNEFHVFKDVLHHEVSTVYYSLEVCNQASCDESEVAFNVDTSRFGVDFNFNVELIEASSQAKLTWDLSEYDFSEVEIFVNGSKKRALKSTENAYIVPVNMGTETQFQLRAKQGGHYVESVVITKVMRLNSETMLPPSDVPILEADNDYYFNKIDFRALDISNVQSKSLKVFTENEHGDFVLFKTINRSIYATSSELNFSIDWLREGAQINVRAQWCNYIGCGPLSDVVTGSTSSSDVIPNKPSISSISPSQNDKDVRLTVNVQSVTGAAYYEIGERSSVVGTTYSRGKQALPNFEINQEYNRSVYYVVRACTAKGCSEWGEPQLFYSGKIPDGSKFNLGVISGLWYNDYSDAITLQISRPNNTFTYKLLVSTSADGLKQRVAEEGNGTFLFANPIRGQKYYFWVESCSSNNVCEVFSSPRYFYLEAYPNELPPPEMFASNNEIQVVKLKPTRNIDWLEYRVSYTSPEDGSLVERVLHNYSHSIHLSLKPSYQNTTVKFDVKQCIDSTAICSEVSSVEGVGLSAYTDRIEDVASAAPSNVNAKYDSYAGKNNAFSFKNLRVNQKFYTGKGVEIGFNLYIPISAISSLGCNDIFAINSDMPNFTTLSSATLFKIAYVSPPTDYSNNCGSLSGDSYLVDSFNLNILNKTIIPITSLRHETWHKVKITHFENGQFSLFVDDELVYQGVVDAELDKYFKYFKFGSDDNGRVLFNDFSIKAREPLSASHIRPTYSQEKMYAYQDNKVDFRLNLRRDDFDLVRIKAFSQVKQEVVFEKSLAKSELKSESIGYSTLISNDHLGAFRILVNYCSANGLCTDSDVKERSLHYSLSSPSITSIQALEATGKIGLFWNAVTDATHYKVFIAPPNGGNGVLAATTSGLNIQLSNITNTVSVYLKACDEYICSNWSQRVQITPNLDSDGDGLSDFLERSLGTSIYNPDSDGDGLLDGIEHLELGTNPTKSDSDDDGVPDGHDSYPLTNSDTDRDGWSDDLEQYLGLNKSNHSDTWTDSDNDGRPLVLELLESKDREIKDNDIINVERDLVLQAYVDTMSKRYFSTAYLKDLGAGSTEIDLKVADVNGGNATAAQLYHDLLLDSNSDFALMGFIGRTYKAVLGRQADFTGVVFYRERLSTSRISQLQMVEGFVNSTEFTNRYGNDLSSEAFVTLVYQNVLGRAPDANGLSYWSGRLDADTISRAQLMLNFINSAEYSTNAATEKDSEQRVRVLSLILNKRALTDSEATTYTTWYKNDANGLMSYVKTLLGNSAYYLRHQNSIDMKVDTDGDEIPDIVEFVEGSDSEVSNNNPVNNDSEFVRQAYRDLSSEYWSVDGLVTKASAVGSAASRGDWVVAEALLSSDEFINIKQPVVRLYFSVFLRNPDFNGLSYWQGRYDAGTSLSTIANAFAGSGEFATRYGSLNNEDFVEQVYLNILGRSADAGGKAYWVGRLDSGTSRGLMISGFSESSEGKARIASKVETVVLYHYLLERTITAQELTDGAALLESNNEASLLNTLFNSVEYSNRF</sequence>
<protein>
    <recommendedName>
        <fullName evidence="3">DUF4214 domain-containing protein</fullName>
    </recommendedName>
</protein>
<dbReference type="GO" id="GO:0005509">
    <property type="term" value="F:calcium ion binding"/>
    <property type="evidence" value="ECO:0007669"/>
    <property type="project" value="InterPro"/>
</dbReference>
<evidence type="ECO:0000313" key="4">
    <source>
        <dbReference type="EMBL" id="AIY64597.1"/>
    </source>
</evidence>
<dbReference type="InterPro" id="IPR038255">
    <property type="entry name" value="PBS_linker_sf"/>
</dbReference>
<dbReference type="InterPro" id="IPR025282">
    <property type="entry name" value="DUF4214"/>
</dbReference>
<keyword evidence="5" id="KW-1185">Reference proteome</keyword>
<dbReference type="RefSeq" id="WP_038639569.1">
    <property type="nucleotide sequence ID" value="NZ_CP009888.1"/>
</dbReference>
<dbReference type="OrthoDB" id="6899401at2"/>
<gene>
    <name evidence="4" type="ORF">OM33_05100</name>
</gene>
<keyword evidence="2" id="KW-0732">Signal</keyword>
<dbReference type="InterPro" id="IPR028974">
    <property type="entry name" value="TSP_type-3_rpt"/>
</dbReference>
<organism evidence="4 5">
    <name type="scientific">Pseudoalteromonas piratica</name>
    <dbReference type="NCBI Taxonomy" id="1348114"/>
    <lineage>
        <taxon>Bacteria</taxon>
        <taxon>Pseudomonadati</taxon>
        <taxon>Pseudomonadota</taxon>
        <taxon>Gammaproteobacteria</taxon>
        <taxon>Alteromonadales</taxon>
        <taxon>Pseudoalteromonadaceae</taxon>
        <taxon>Pseudoalteromonas</taxon>
    </lineage>
</organism>
<proteinExistence type="predicted"/>
<dbReference type="STRING" id="1348114.OM33_05100"/>
<evidence type="ECO:0000256" key="2">
    <source>
        <dbReference type="SAM" id="SignalP"/>
    </source>
</evidence>
<feature type="domain" description="DUF4214" evidence="3">
    <location>
        <begin position="1833"/>
        <end position="1901"/>
    </location>
</feature>
<dbReference type="SUPFAM" id="SSF82171">
    <property type="entry name" value="DPP6 N-terminal domain-like"/>
    <property type="match status" value="1"/>
</dbReference>
<dbReference type="Proteomes" id="UP000030341">
    <property type="component" value="Chromosome 1"/>
</dbReference>
<feature type="signal peptide" evidence="2">
    <location>
        <begin position="1"/>
        <end position="21"/>
    </location>
</feature>